<dbReference type="GO" id="GO:0036503">
    <property type="term" value="P:ERAD pathway"/>
    <property type="evidence" value="ECO:0007669"/>
    <property type="project" value="TreeGrafter"/>
</dbReference>
<evidence type="ECO:0000256" key="1">
    <source>
        <dbReference type="ARBA" id="ARBA00023002"/>
    </source>
</evidence>
<gene>
    <name evidence="2" type="ORF">F3087_34500</name>
</gene>
<reference evidence="2 3" key="1">
    <citation type="submission" date="2019-09" db="EMBL/GenBank/DDBJ databases">
        <authorList>
            <person name="Wang X."/>
        </authorList>
    </citation>
    <scope>NUCLEOTIDE SEQUENCE [LARGE SCALE GENOMIC DNA]</scope>
    <source>
        <strain evidence="2 3">CICC 11023</strain>
    </source>
</reference>
<dbReference type="SUPFAM" id="SSF51905">
    <property type="entry name" value="FAD/NAD(P)-binding domain"/>
    <property type="match status" value="1"/>
</dbReference>
<sequence length="522" mass="58899">MAELDYLIIGAGPAGLQMGHHLQAAGRDYLIVEAGAAAGTFFSRYPRHRQLISINKVHTGWDDPELNMRMDWNSLLPGPLFKEYTPRFFPAADDMVRYLGDFAARHELSVRYDTRIERISRPDAFEAVDQHGNVLRARRLIMATGVSKPYVPEIPGIETAELYTEVSVDPADFTDQRVLIIGKGNSAFETADNLIETTAVIHVAGPHSIRLAWQSHFLGHLRAVNNNFLDTYQLKSQNAILDGNVIDIARQSDSSYLVTVSFSRADEVTKDIRYDRVIVATGFRFDASIFAPECRPELAINDRFPAQTSAWESVNVPGLYFAGTITQVRDFKKSTSAFIHGFRYGTRSLHRILEQREHAREWPNRELAGTADDVGEAILARVNRTSALWQLFGFLGDVVTLTRDGAARYWEELPVDYVADAITAGSLGEVDTYFVITLEYGKDHDRVDPFDINAKRIAQSDAENALDGRYLHPVLRQYRDGEQVAEHHITENLENEWVHETVHRKPLFDFLETALPAPEPSR</sequence>
<organism evidence="2 3">
    <name type="scientific">Nocardia colli</name>
    <dbReference type="NCBI Taxonomy" id="2545717"/>
    <lineage>
        <taxon>Bacteria</taxon>
        <taxon>Bacillati</taxon>
        <taxon>Actinomycetota</taxon>
        <taxon>Actinomycetes</taxon>
        <taxon>Mycobacteriales</taxon>
        <taxon>Nocardiaceae</taxon>
        <taxon>Nocardia</taxon>
    </lineage>
</organism>
<dbReference type="OrthoDB" id="178899at2"/>
<dbReference type="GO" id="GO:0050660">
    <property type="term" value="F:flavin adenine dinucleotide binding"/>
    <property type="evidence" value="ECO:0007669"/>
    <property type="project" value="TreeGrafter"/>
</dbReference>
<proteinExistence type="predicted"/>
<dbReference type="RefSeq" id="WP_150406307.1">
    <property type="nucleotide sequence ID" value="NZ_VXLC01000021.1"/>
</dbReference>
<keyword evidence="2" id="KW-0503">Monooxygenase</keyword>
<comment type="caution">
    <text evidence="2">The sequence shown here is derived from an EMBL/GenBank/DDBJ whole genome shotgun (WGS) entry which is preliminary data.</text>
</comment>
<name>A0A5N0E4G8_9NOCA</name>
<accession>A0A5N0E4G8</accession>
<dbReference type="PRINTS" id="PR00469">
    <property type="entry name" value="PNDRDTASEII"/>
</dbReference>
<dbReference type="InterPro" id="IPR050982">
    <property type="entry name" value="Auxin_biosynth/cation_transpt"/>
</dbReference>
<dbReference type="Proteomes" id="UP000323876">
    <property type="component" value="Unassembled WGS sequence"/>
</dbReference>
<dbReference type="Gene3D" id="3.50.50.60">
    <property type="entry name" value="FAD/NAD(P)-binding domain"/>
    <property type="match status" value="2"/>
</dbReference>
<evidence type="ECO:0000313" key="3">
    <source>
        <dbReference type="Proteomes" id="UP000323876"/>
    </source>
</evidence>
<dbReference type="PRINTS" id="PR00368">
    <property type="entry name" value="FADPNR"/>
</dbReference>
<keyword evidence="1" id="KW-0560">Oxidoreductase</keyword>
<dbReference type="InterPro" id="IPR036188">
    <property type="entry name" value="FAD/NAD-bd_sf"/>
</dbReference>
<dbReference type="PANTHER" id="PTHR43539:SF23">
    <property type="entry name" value="FAD-DEPENDENT OXIDOREDUCTASE DOMAIN-CONTAINING PROTEIN 2"/>
    <property type="match status" value="1"/>
</dbReference>
<protein>
    <submittedName>
        <fullName evidence="2">SidA/IucD/PvdA family monooxygenase</fullName>
    </submittedName>
</protein>
<dbReference type="GO" id="GO:0004497">
    <property type="term" value="F:monooxygenase activity"/>
    <property type="evidence" value="ECO:0007669"/>
    <property type="project" value="UniProtKB-KW"/>
</dbReference>
<dbReference type="Pfam" id="PF13738">
    <property type="entry name" value="Pyr_redox_3"/>
    <property type="match status" value="1"/>
</dbReference>
<dbReference type="PANTHER" id="PTHR43539">
    <property type="entry name" value="FLAVIN-BINDING MONOOXYGENASE-LIKE PROTEIN (AFU_ORTHOLOGUE AFUA_4G09220)"/>
    <property type="match status" value="1"/>
</dbReference>
<keyword evidence="3" id="KW-1185">Reference proteome</keyword>
<dbReference type="AlphaFoldDB" id="A0A5N0E4G8"/>
<evidence type="ECO:0000313" key="2">
    <source>
        <dbReference type="EMBL" id="KAA8884328.1"/>
    </source>
</evidence>
<dbReference type="EMBL" id="VXLC01000021">
    <property type="protein sequence ID" value="KAA8884328.1"/>
    <property type="molecule type" value="Genomic_DNA"/>
</dbReference>